<evidence type="ECO:0000313" key="3">
    <source>
        <dbReference type="EMBL" id="KKM83698.1"/>
    </source>
</evidence>
<organism evidence="3">
    <name type="scientific">marine sediment metagenome</name>
    <dbReference type="NCBI Taxonomy" id="412755"/>
    <lineage>
        <taxon>unclassified sequences</taxon>
        <taxon>metagenomes</taxon>
        <taxon>ecological metagenomes</taxon>
    </lineage>
</organism>
<evidence type="ECO:0000259" key="2">
    <source>
        <dbReference type="Pfam" id="PF20530"/>
    </source>
</evidence>
<comment type="caution">
    <text evidence="3">The sequence shown here is derived from an EMBL/GenBank/DDBJ whole genome shotgun (WGS) entry which is preliminary data.</text>
</comment>
<feature type="non-terminal residue" evidence="3">
    <location>
        <position position="297"/>
    </location>
</feature>
<dbReference type="Pfam" id="PF20530">
    <property type="entry name" value="DUF6745"/>
    <property type="match status" value="1"/>
</dbReference>
<dbReference type="InterPro" id="IPR046633">
    <property type="entry name" value="DUF6745"/>
</dbReference>
<dbReference type="EMBL" id="LAZR01007675">
    <property type="protein sequence ID" value="KKM83698.1"/>
    <property type="molecule type" value="Genomic_DNA"/>
</dbReference>
<reference evidence="3" key="1">
    <citation type="journal article" date="2015" name="Nature">
        <title>Complex archaea that bridge the gap between prokaryotes and eukaryotes.</title>
        <authorList>
            <person name="Spang A."/>
            <person name="Saw J.H."/>
            <person name="Jorgensen S.L."/>
            <person name="Zaremba-Niedzwiedzka K."/>
            <person name="Martijn J."/>
            <person name="Lind A.E."/>
            <person name="van Eijk R."/>
            <person name="Schleper C."/>
            <person name="Guy L."/>
            <person name="Ettema T.J."/>
        </authorList>
    </citation>
    <scope>NUCLEOTIDE SEQUENCE</scope>
</reference>
<sequence>MEVVRDEWLEIGLATAKGLNRSAAKEAIIKSYKCANLKPPEFVFFARSPKEGALKVALLKQQNPNGDMKIQPMHASVLTKKAIELMQEEKLPEDIAKHAQDAFQWACYGQHDAGWLSFYDFFSRIGVEGLEQLDGLKEAARWCGWWWPMENISVISERPGKLFRDDQGRLHCEDEKSISYSDAWGLYVWHGVNVPEYVIERPETITAKDIMGESNAEIRRIKIERMGEDNWLKDANAKLVSEDKDKDGLERKLWRVDFDNDDDPWVAVQVTNSTAEPNGTRRKFIIPVPPDTRTPDE</sequence>
<feature type="compositionally biased region" description="Pro residues" evidence="1">
    <location>
        <begin position="287"/>
        <end position="297"/>
    </location>
</feature>
<accession>A0A0F9KP20</accession>
<proteinExistence type="predicted"/>
<name>A0A0F9KP20_9ZZZZ</name>
<feature type="domain" description="DUF6745" evidence="2">
    <location>
        <begin position="106"/>
        <end position="295"/>
    </location>
</feature>
<protein>
    <recommendedName>
        <fullName evidence="2">DUF6745 domain-containing protein</fullName>
    </recommendedName>
</protein>
<evidence type="ECO:0000256" key="1">
    <source>
        <dbReference type="SAM" id="MobiDB-lite"/>
    </source>
</evidence>
<dbReference type="AlphaFoldDB" id="A0A0F9KP20"/>
<feature type="region of interest" description="Disordered" evidence="1">
    <location>
        <begin position="276"/>
        <end position="297"/>
    </location>
</feature>
<gene>
    <name evidence="3" type="ORF">LCGC14_1306750</name>
</gene>